<name>A0ABT6EWJ6_9SYNE</name>
<evidence type="ECO:0000313" key="7">
    <source>
        <dbReference type="Proteomes" id="UP001154265"/>
    </source>
</evidence>
<dbReference type="SUPFAM" id="SSF88659">
    <property type="entry name" value="Sigma3 and sigma4 domains of RNA polymerase sigma factors"/>
    <property type="match status" value="2"/>
</dbReference>
<dbReference type="InterPro" id="IPR014284">
    <property type="entry name" value="RNA_pol_sigma-70_dom"/>
</dbReference>
<evidence type="ECO:0000259" key="5">
    <source>
        <dbReference type="PROSITE" id="PS00715"/>
    </source>
</evidence>
<keyword evidence="2" id="KW-0731">Sigma factor</keyword>
<keyword evidence="1" id="KW-0805">Transcription regulation</keyword>
<sequence length="266" mass="30726">MSVQTSSYEIKESTLVLLQAYQNDPQLSLRNRLVQLNLGLVRKEAHRWLNYSQESFDDLMQVGSLGLIRAIERFEPSKGAAFSSFAMPYIRGEIQHYLRDKSPHIRVPRRWQSLQRQGYRMKQELRQTLNRAPSDTEIAAALEVPLEDWQEAQQVNQHCSPLSLDAPSMDLEEESASLGDLVPDHRYQSFQLAQEDQIRLQQCLQKLEGRTCEILEFVFLQDLTQKETAELLGLSAVTVSRQVKKGLAALRRMMQQDIFPDHKNKD</sequence>
<gene>
    <name evidence="6" type="ORF">L3556_04225</name>
</gene>
<dbReference type="Gene3D" id="1.20.120.1810">
    <property type="match status" value="1"/>
</dbReference>
<dbReference type="Proteomes" id="UP001154265">
    <property type="component" value="Unassembled WGS sequence"/>
</dbReference>
<evidence type="ECO:0000256" key="3">
    <source>
        <dbReference type="ARBA" id="ARBA00023125"/>
    </source>
</evidence>
<keyword evidence="4" id="KW-0804">Transcription</keyword>
<dbReference type="Pfam" id="PF04539">
    <property type="entry name" value="Sigma70_r3"/>
    <property type="match status" value="1"/>
</dbReference>
<keyword evidence="7" id="KW-1185">Reference proteome</keyword>
<evidence type="ECO:0000256" key="2">
    <source>
        <dbReference type="ARBA" id="ARBA00023082"/>
    </source>
</evidence>
<dbReference type="NCBIfam" id="TIGR02937">
    <property type="entry name" value="sigma70-ECF"/>
    <property type="match status" value="1"/>
</dbReference>
<comment type="caution">
    <text evidence="6">The sequence shown here is derived from an EMBL/GenBank/DDBJ whole genome shotgun (WGS) entry which is preliminary data.</text>
</comment>
<dbReference type="EMBL" id="JAKKUT010000002">
    <property type="protein sequence ID" value="MDG2990145.1"/>
    <property type="molecule type" value="Genomic_DNA"/>
</dbReference>
<feature type="domain" description="RNA polymerase sigma-70" evidence="5">
    <location>
        <begin position="58"/>
        <end position="71"/>
    </location>
</feature>
<dbReference type="InterPro" id="IPR013324">
    <property type="entry name" value="RNA_pol_sigma_r3/r4-like"/>
</dbReference>
<evidence type="ECO:0000313" key="6">
    <source>
        <dbReference type="EMBL" id="MDG2990145.1"/>
    </source>
</evidence>
<dbReference type="InterPro" id="IPR036388">
    <property type="entry name" value="WH-like_DNA-bd_sf"/>
</dbReference>
<dbReference type="Pfam" id="PF04545">
    <property type="entry name" value="Sigma70_r4"/>
    <property type="match status" value="1"/>
</dbReference>
<dbReference type="InterPro" id="IPR007627">
    <property type="entry name" value="RNA_pol_sigma70_r2"/>
</dbReference>
<dbReference type="RefSeq" id="WP_277866063.1">
    <property type="nucleotide sequence ID" value="NZ_JAKKUT010000002.1"/>
</dbReference>
<dbReference type="CDD" id="cd06171">
    <property type="entry name" value="Sigma70_r4"/>
    <property type="match status" value="1"/>
</dbReference>
<organism evidence="6 7">
    <name type="scientific">Candidatus Synechococcus calcipolaris G9</name>
    <dbReference type="NCBI Taxonomy" id="1497997"/>
    <lineage>
        <taxon>Bacteria</taxon>
        <taxon>Bacillati</taxon>
        <taxon>Cyanobacteriota</taxon>
        <taxon>Cyanophyceae</taxon>
        <taxon>Synechococcales</taxon>
        <taxon>Synechococcaceae</taxon>
        <taxon>Synechococcus</taxon>
    </lineage>
</organism>
<dbReference type="InterPro" id="IPR007624">
    <property type="entry name" value="RNA_pol_sigma70_r3"/>
</dbReference>
<dbReference type="PANTHER" id="PTHR30385">
    <property type="entry name" value="SIGMA FACTOR F FLAGELLAR"/>
    <property type="match status" value="1"/>
</dbReference>
<evidence type="ECO:0000256" key="4">
    <source>
        <dbReference type="ARBA" id="ARBA00023163"/>
    </source>
</evidence>
<accession>A0ABT6EWJ6</accession>
<proteinExistence type="predicted"/>
<dbReference type="InterPro" id="IPR007630">
    <property type="entry name" value="RNA_pol_sigma70_r4"/>
</dbReference>
<evidence type="ECO:0000256" key="1">
    <source>
        <dbReference type="ARBA" id="ARBA00023015"/>
    </source>
</evidence>
<protein>
    <submittedName>
        <fullName evidence="6">RNA polymerase sigma factor SigF</fullName>
    </submittedName>
</protein>
<reference evidence="6" key="2">
    <citation type="submission" date="2022-01" db="EMBL/GenBank/DDBJ databases">
        <authorList>
            <person name="Zivanovic Y."/>
            <person name="Moreira D."/>
            <person name="Lopez-Garcia P."/>
        </authorList>
    </citation>
    <scope>NUCLEOTIDE SEQUENCE</scope>
    <source>
        <strain evidence="6">G9</strain>
    </source>
</reference>
<reference evidence="6" key="1">
    <citation type="journal article" date="2022" name="Genome Biol. Evol.">
        <title>A New Gene Family Diagnostic for Intracellular Biomineralization of Amorphous Ca Carbonates by Cyanobacteria.</title>
        <authorList>
            <person name="Benzerara K."/>
            <person name="Duprat E."/>
            <person name="Bitard-Feildel T."/>
            <person name="Caumes G."/>
            <person name="Cassier-Chauvat C."/>
            <person name="Chauvat F."/>
            <person name="Dezi M."/>
            <person name="Diop S.I."/>
            <person name="Gaschignard G."/>
            <person name="Gorgen S."/>
            <person name="Gugger M."/>
            <person name="Lopez-Garcia P."/>
            <person name="Millet M."/>
            <person name="Skouri-Panet F."/>
            <person name="Moreira D."/>
            <person name="Callebaut I."/>
        </authorList>
    </citation>
    <scope>NUCLEOTIDE SEQUENCE</scope>
    <source>
        <strain evidence="6">G9</strain>
    </source>
</reference>
<dbReference type="InterPro" id="IPR000943">
    <property type="entry name" value="RNA_pol_sigma70"/>
</dbReference>
<dbReference type="NCBIfam" id="NF005644">
    <property type="entry name" value="PRK07408.1"/>
    <property type="match status" value="1"/>
</dbReference>
<dbReference type="PROSITE" id="PS00715">
    <property type="entry name" value="SIGMA70_1"/>
    <property type="match status" value="1"/>
</dbReference>
<dbReference type="Pfam" id="PF04542">
    <property type="entry name" value="Sigma70_r2"/>
    <property type="match status" value="1"/>
</dbReference>
<dbReference type="PANTHER" id="PTHR30385:SF4">
    <property type="entry name" value="RNA POLYMERASE SIGMA-E FACTOR"/>
    <property type="match status" value="1"/>
</dbReference>
<dbReference type="Gene3D" id="1.10.10.10">
    <property type="entry name" value="Winged helix-like DNA-binding domain superfamily/Winged helix DNA-binding domain"/>
    <property type="match status" value="2"/>
</dbReference>
<dbReference type="InterPro" id="IPR013325">
    <property type="entry name" value="RNA_pol_sigma_r2"/>
</dbReference>
<dbReference type="SUPFAM" id="SSF88946">
    <property type="entry name" value="Sigma2 domain of RNA polymerase sigma factors"/>
    <property type="match status" value="1"/>
</dbReference>
<keyword evidence="3" id="KW-0238">DNA-binding</keyword>